<dbReference type="GO" id="GO:0003677">
    <property type="term" value="F:DNA binding"/>
    <property type="evidence" value="ECO:0007669"/>
    <property type="project" value="UniProtKB-KW"/>
</dbReference>
<dbReference type="Pfam" id="PF01381">
    <property type="entry name" value="HTH_3"/>
    <property type="match status" value="1"/>
</dbReference>
<evidence type="ECO:0000256" key="1">
    <source>
        <dbReference type="ARBA" id="ARBA00023125"/>
    </source>
</evidence>
<keyword evidence="4" id="KW-1185">Reference proteome</keyword>
<dbReference type="CDD" id="cd00093">
    <property type="entry name" value="HTH_XRE"/>
    <property type="match status" value="1"/>
</dbReference>
<dbReference type="EMBL" id="FOYM01000025">
    <property type="protein sequence ID" value="SFR12397.1"/>
    <property type="molecule type" value="Genomic_DNA"/>
</dbReference>
<dbReference type="OrthoDB" id="1766270at2"/>
<gene>
    <name evidence="3" type="ORF">SAMN05660706_12520</name>
</gene>
<keyword evidence="1 3" id="KW-0238">DNA-binding</keyword>
<dbReference type="RefSeq" id="WP_092485571.1">
    <property type="nucleotide sequence ID" value="NZ_FOYM01000025.1"/>
</dbReference>
<dbReference type="PANTHER" id="PTHR46558">
    <property type="entry name" value="TRACRIPTIONAL REGULATORY PROTEIN-RELATED-RELATED"/>
    <property type="match status" value="1"/>
</dbReference>
<accession>A0A1I6E428</accession>
<protein>
    <submittedName>
        <fullName evidence="3">DNA-binding transcriptional regulator, XRE-family HTH domain</fullName>
    </submittedName>
</protein>
<evidence type="ECO:0000313" key="4">
    <source>
        <dbReference type="Proteomes" id="UP000199584"/>
    </source>
</evidence>
<name>A0A1I6E428_9FIRM</name>
<dbReference type="SUPFAM" id="SSF47413">
    <property type="entry name" value="lambda repressor-like DNA-binding domains"/>
    <property type="match status" value="1"/>
</dbReference>
<dbReference type="AlphaFoldDB" id="A0A1I6E428"/>
<dbReference type="InterPro" id="IPR001387">
    <property type="entry name" value="Cro/C1-type_HTH"/>
</dbReference>
<dbReference type="PROSITE" id="PS50943">
    <property type="entry name" value="HTH_CROC1"/>
    <property type="match status" value="1"/>
</dbReference>
<reference evidence="4" key="1">
    <citation type="submission" date="2016-10" db="EMBL/GenBank/DDBJ databases">
        <authorList>
            <person name="Varghese N."/>
            <person name="Submissions S."/>
        </authorList>
    </citation>
    <scope>NUCLEOTIDE SEQUENCE [LARGE SCALE GENOMIC DNA]</scope>
    <source>
        <strain evidence="4">DSM 3669</strain>
    </source>
</reference>
<sequence length="72" mass="8354">MDTLGERLRYLRKSKNLKREELAAIIGLTPRVITFYETGDRDPSLKVLLALADYFDVSLDYLVGRSDDPRRH</sequence>
<dbReference type="SMART" id="SM00530">
    <property type="entry name" value="HTH_XRE"/>
    <property type="match status" value="1"/>
</dbReference>
<feature type="domain" description="HTH cro/C1-type" evidence="2">
    <location>
        <begin position="8"/>
        <end position="62"/>
    </location>
</feature>
<dbReference type="Gene3D" id="1.10.260.40">
    <property type="entry name" value="lambda repressor-like DNA-binding domains"/>
    <property type="match status" value="1"/>
</dbReference>
<evidence type="ECO:0000313" key="3">
    <source>
        <dbReference type="EMBL" id="SFR12397.1"/>
    </source>
</evidence>
<dbReference type="PANTHER" id="PTHR46558:SF11">
    <property type="entry name" value="HTH-TYPE TRANSCRIPTIONAL REGULATOR XRE"/>
    <property type="match status" value="1"/>
</dbReference>
<dbReference type="Proteomes" id="UP000199584">
    <property type="component" value="Unassembled WGS sequence"/>
</dbReference>
<dbReference type="InterPro" id="IPR010982">
    <property type="entry name" value="Lambda_DNA-bd_dom_sf"/>
</dbReference>
<evidence type="ECO:0000259" key="2">
    <source>
        <dbReference type="PROSITE" id="PS50943"/>
    </source>
</evidence>
<organism evidence="3 4">
    <name type="scientific">Desulfoscipio geothermicus DSM 3669</name>
    <dbReference type="NCBI Taxonomy" id="1121426"/>
    <lineage>
        <taxon>Bacteria</taxon>
        <taxon>Bacillati</taxon>
        <taxon>Bacillota</taxon>
        <taxon>Clostridia</taxon>
        <taxon>Eubacteriales</taxon>
        <taxon>Desulfallaceae</taxon>
        <taxon>Desulfoscipio</taxon>
    </lineage>
</organism>
<dbReference type="STRING" id="39060.SAMN05660706_12520"/>
<proteinExistence type="predicted"/>